<sequence>MTFLAFGCSSTSALNLFPGRGIALLRAFSSSAVASNEPSIVHRSLPYLHSHPITTKDGAPTTTLKYALSYLSSKDIPSGKRLCDHPDVVIGWTPEQSSIDPRTFVGNDVFVDFLHRTLAENIHSVNDPSLKGLAKWQKEGWLHIADERNPPPWGRIPSPEDIIGSVLVKNGVIQGGTYQPMPAHRLVTSNGIFQLSEPLTQCMIRSCKALFGK</sequence>
<reference evidence="1" key="1">
    <citation type="submission" date="2020-01" db="EMBL/GenBank/DDBJ databases">
        <title>Genome Sequencing of Three Apophysomyces-Like Fungal Strains Confirms a Novel Fungal Genus in the Mucoromycota with divergent Burkholderia-like Endosymbiotic Bacteria.</title>
        <authorList>
            <person name="Stajich J.E."/>
            <person name="Macias A.M."/>
            <person name="Carter-House D."/>
            <person name="Lovett B."/>
            <person name="Kasson L.R."/>
            <person name="Berry K."/>
            <person name="Grigoriev I."/>
            <person name="Chang Y."/>
            <person name="Spatafora J."/>
            <person name="Kasson M.T."/>
        </authorList>
    </citation>
    <scope>NUCLEOTIDE SEQUENCE</scope>
    <source>
        <strain evidence="1">NRRL A-21654</strain>
    </source>
</reference>
<keyword evidence="2" id="KW-1185">Reference proteome</keyword>
<dbReference type="AlphaFoldDB" id="A0A8H7BWL6"/>
<accession>A0A8H7BWL6</accession>
<dbReference type="PANTHER" id="PTHR37331">
    <property type="entry name" value="YALI0F11671P"/>
    <property type="match status" value="1"/>
</dbReference>
<dbReference type="Proteomes" id="UP000605846">
    <property type="component" value="Unassembled WGS sequence"/>
</dbReference>
<gene>
    <name evidence="1" type="ORF">EC973_006114</name>
</gene>
<dbReference type="EMBL" id="JABAYA010000037">
    <property type="protein sequence ID" value="KAF7728434.1"/>
    <property type="molecule type" value="Genomic_DNA"/>
</dbReference>
<proteinExistence type="predicted"/>
<dbReference type="OrthoDB" id="5397701at2759"/>
<name>A0A8H7BWL6_9FUNG</name>
<evidence type="ECO:0000313" key="2">
    <source>
        <dbReference type="Proteomes" id="UP000605846"/>
    </source>
</evidence>
<organism evidence="1 2">
    <name type="scientific">Apophysomyces ossiformis</name>
    <dbReference type="NCBI Taxonomy" id="679940"/>
    <lineage>
        <taxon>Eukaryota</taxon>
        <taxon>Fungi</taxon>
        <taxon>Fungi incertae sedis</taxon>
        <taxon>Mucoromycota</taxon>
        <taxon>Mucoromycotina</taxon>
        <taxon>Mucoromycetes</taxon>
        <taxon>Mucorales</taxon>
        <taxon>Mucorineae</taxon>
        <taxon>Mucoraceae</taxon>
        <taxon>Apophysomyces</taxon>
    </lineage>
</organism>
<comment type="caution">
    <text evidence="1">The sequence shown here is derived from an EMBL/GenBank/DDBJ whole genome shotgun (WGS) entry which is preliminary data.</text>
</comment>
<protein>
    <submittedName>
        <fullName evidence="1">Uncharacterized protein</fullName>
    </submittedName>
</protein>
<evidence type="ECO:0000313" key="1">
    <source>
        <dbReference type="EMBL" id="KAF7728434.1"/>
    </source>
</evidence>
<dbReference type="PANTHER" id="PTHR37331:SF1">
    <property type="entry name" value="YALI0F11671P"/>
    <property type="match status" value="1"/>
</dbReference>